<accession>A0AAD5U8Z4</accession>
<evidence type="ECO:0000259" key="1">
    <source>
        <dbReference type="Pfam" id="PF01728"/>
    </source>
</evidence>
<sequence>MSKYVPPQKRIKPTTVEDILGYPCLNRCREWMQEDEIICKHHAFFYMNDTMEIAKYYSSSQLHNSSNDTLNEPDDDEFLKWLRVKRLPQENRFISAVFKKKNVDTKSERYHSQTKAIGDLFERFLRYAVDIDLGLNYVEKAKGIENFQFLDIGFAPGGMSYLLLKLDNCRGVGINLNVEKGGNVYPDNFNHMDRYNVVIGDIIDIARQNLDAGIDFNTPQFNLCIIGITTSGSQQKKEAQDELELKNMLYFSQFLVSLKSLKENGSLLVRMHLGLRLVDLHLMTVLAKCFKSLKSYKPMTEFAMRKTYWVYCEGYSRDQGIIDRLETLVRSPKNPYEIDYDLLEVSKLSISQEKLSQKDTLRKAQLLNPILITEPVNEILKQYGQTIKAAQVDMWRQQRIILEQMMLGKFDRVCFNCRKRSICNKCRRNVPAEIIQGVERVNEAIKQLKEQVAPQ</sequence>
<gene>
    <name evidence="2" type="ORF">HK103_003055</name>
</gene>
<dbReference type="EMBL" id="JADGKB010000214">
    <property type="protein sequence ID" value="KAJ3250917.1"/>
    <property type="molecule type" value="Genomic_DNA"/>
</dbReference>
<dbReference type="InterPro" id="IPR029063">
    <property type="entry name" value="SAM-dependent_MTases_sf"/>
</dbReference>
<proteinExistence type="predicted"/>
<reference evidence="2" key="1">
    <citation type="submission" date="2020-05" db="EMBL/GenBank/DDBJ databases">
        <title>Phylogenomic resolution of chytrid fungi.</title>
        <authorList>
            <person name="Stajich J.E."/>
            <person name="Amses K."/>
            <person name="Simmons R."/>
            <person name="Seto K."/>
            <person name="Myers J."/>
            <person name="Bonds A."/>
            <person name="Quandt C.A."/>
            <person name="Barry K."/>
            <person name="Liu P."/>
            <person name="Grigoriev I."/>
            <person name="Longcore J.E."/>
            <person name="James T.Y."/>
        </authorList>
    </citation>
    <scope>NUCLEOTIDE SEQUENCE</scope>
    <source>
        <strain evidence="2">PLAUS21</strain>
    </source>
</reference>
<evidence type="ECO:0000313" key="2">
    <source>
        <dbReference type="EMBL" id="KAJ3250917.1"/>
    </source>
</evidence>
<dbReference type="GO" id="GO:0032259">
    <property type="term" value="P:methylation"/>
    <property type="evidence" value="ECO:0007669"/>
    <property type="project" value="InterPro"/>
</dbReference>
<dbReference type="SUPFAM" id="SSF53335">
    <property type="entry name" value="S-adenosyl-L-methionine-dependent methyltransferases"/>
    <property type="match status" value="1"/>
</dbReference>
<dbReference type="GO" id="GO:0008168">
    <property type="term" value="F:methyltransferase activity"/>
    <property type="evidence" value="ECO:0007669"/>
    <property type="project" value="InterPro"/>
</dbReference>
<evidence type="ECO:0000313" key="3">
    <source>
        <dbReference type="Proteomes" id="UP001210925"/>
    </source>
</evidence>
<feature type="domain" description="Ribosomal RNA methyltransferase FtsJ" evidence="1">
    <location>
        <begin position="145"/>
        <end position="312"/>
    </location>
</feature>
<dbReference type="Gene3D" id="3.40.50.12760">
    <property type="match status" value="1"/>
</dbReference>
<protein>
    <recommendedName>
        <fullName evidence="1">Ribosomal RNA methyltransferase FtsJ domain-containing protein</fullName>
    </recommendedName>
</protein>
<keyword evidence="3" id="KW-1185">Reference proteome</keyword>
<comment type="caution">
    <text evidence="2">The sequence shown here is derived from an EMBL/GenBank/DDBJ whole genome shotgun (WGS) entry which is preliminary data.</text>
</comment>
<dbReference type="Pfam" id="PF01728">
    <property type="entry name" value="FtsJ"/>
    <property type="match status" value="1"/>
</dbReference>
<dbReference type="InterPro" id="IPR002877">
    <property type="entry name" value="RNA_MeTrfase_FtsJ_dom"/>
</dbReference>
<dbReference type="Proteomes" id="UP001210925">
    <property type="component" value="Unassembled WGS sequence"/>
</dbReference>
<name>A0AAD5U8Z4_9FUNG</name>
<dbReference type="AlphaFoldDB" id="A0AAD5U8Z4"/>
<organism evidence="2 3">
    <name type="scientific">Boothiomyces macroporosus</name>
    <dbReference type="NCBI Taxonomy" id="261099"/>
    <lineage>
        <taxon>Eukaryota</taxon>
        <taxon>Fungi</taxon>
        <taxon>Fungi incertae sedis</taxon>
        <taxon>Chytridiomycota</taxon>
        <taxon>Chytridiomycota incertae sedis</taxon>
        <taxon>Chytridiomycetes</taxon>
        <taxon>Rhizophydiales</taxon>
        <taxon>Terramycetaceae</taxon>
        <taxon>Boothiomyces</taxon>
    </lineage>
</organism>